<dbReference type="NCBIfam" id="TIGR03596">
    <property type="entry name" value="GTPase_YlqF"/>
    <property type="match status" value="1"/>
</dbReference>
<dbReference type="RefSeq" id="WP_050336988.1">
    <property type="nucleotide sequence ID" value="NZ_JPSQ01000003.1"/>
</dbReference>
<dbReference type="InterPro" id="IPR027417">
    <property type="entry name" value="P-loop_NTPase"/>
</dbReference>
<dbReference type="Pfam" id="PF01926">
    <property type="entry name" value="MMR_HSR1"/>
    <property type="match status" value="1"/>
</dbReference>
<dbReference type="AlphaFoldDB" id="A0A0L0MKD0"/>
<dbReference type="GO" id="GO:0005737">
    <property type="term" value="C:cytoplasm"/>
    <property type="evidence" value="ECO:0007669"/>
    <property type="project" value="UniProtKB-SubCell"/>
</dbReference>
<comment type="function">
    <text evidence="3">Required for a late step of 50S ribosomal subunit assembly. Has GTPase activity.</text>
</comment>
<dbReference type="OrthoDB" id="9779790at2"/>
<keyword evidence="7" id="KW-1185">Reference proteome</keyword>
<dbReference type="InterPro" id="IPR019991">
    <property type="entry name" value="GTP-bd_ribosome_bgen"/>
</dbReference>
<dbReference type="Gene3D" id="3.40.50.300">
    <property type="entry name" value="P-loop containing nucleotide triphosphate hydrolases"/>
    <property type="match status" value="1"/>
</dbReference>
<dbReference type="PIRSF" id="PIRSF006230">
    <property type="entry name" value="MG442"/>
    <property type="match status" value="1"/>
</dbReference>
<dbReference type="PANTHER" id="PTHR45782">
    <property type="entry name" value="MITOCHONDRIAL RIBOSOME-ASSOCIATED GTPASE 1"/>
    <property type="match status" value="1"/>
</dbReference>
<gene>
    <name evidence="6" type="primary">ylqF</name>
    <name evidence="6" type="ORF">AlmWB_00510</name>
</gene>
<dbReference type="InterPro" id="IPR023179">
    <property type="entry name" value="GTP-bd_ortho_bundle_sf"/>
</dbReference>
<organism evidence="6 7">
    <name type="scientific">Candidatus Phytoplasma phoenicium</name>
    <dbReference type="NCBI Taxonomy" id="198422"/>
    <lineage>
        <taxon>Bacteria</taxon>
        <taxon>Bacillati</taxon>
        <taxon>Mycoplasmatota</taxon>
        <taxon>Mollicutes</taxon>
        <taxon>Acholeplasmatales</taxon>
        <taxon>Acholeplasmataceae</taxon>
        <taxon>Candidatus Phytoplasma</taxon>
        <taxon>16SrIX (Pigeon pea witches'-broom group)</taxon>
    </lineage>
</organism>
<dbReference type="PATRIC" id="fig|198422.3.peg.137"/>
<evidence type="ECO:0000313" key="6">
    <source>
        <dbReference type="EMBL" id="KND62750.1"/>
    </source>
</evidence>
<keyword evidence="1 3" id="KW-0547">Nucleotide-binding</keyword>
<dbReference type="CDD" id="cd01856">
    <property type="entry name" value="YlqF"/>
    <property type="match status" value="1"/>
</dbReference>
<dbReference type="GO" id="GO:0005525">
    <property type="term" value="F:GTP binding"/>
    <property type="evidence" value="ECO:0007669"/>
    <property type="project" value="UniProtKB-KW"/>
</dbReference>
<evidence type="ECO:0000256" key="4">
    <source>
        <dbReference type="PIRSR" id="PIRSR006230-1"/>
    </source>
</evidence>
<keyword evidence="2 3" id="KW-0342">GTP-binding</keyword>
<dbReference type="EMBL" id="JPSQ01000003">
    <property type="protein sequence ID" value="KND62750.1"/>
    <property type="molecule type" value="Genomic_DNA"/>
</dbReference>
<proteinExistence type="inferred from homology"/>
<evidence type="ECO:0000313" key="7">
    <source>
        <dbReference type="Proteomes" id="UP000037086"/>
    </source>
</evidence>
<dbReference type="PANTHER" id="PTHR45782:SF4">
    <property type="entry name" value="MITOCHONDRIAL RIBOSOME-ASSOCIATED GTPASE 1"/>
    <property type="match status" value="1"/>
</dbReference>
<dbReference type="Proteomes" id="UP000037086">
    <property type="component" value="Unassembled WGS sequence"/>
</dbReference>
<keyword evidence="3" id="KW-0963">Cytoplasm</keyword>
<sequence>MTKIHWFPGHMKKSLREIQTKLKLVNCLLVILDARIPFSSINWELLKSLNNKPFLILLNKSSLADEKQNKFFIEFLQRKQFPYLFIDVKYKKNIHCLLPRVKQILCHYMPNYPKILKLMVVGIPNVGKSTLINVLSQRKAMITANTPGITKQLQWINLSDNIRLMDTPGILYPKITNPLVGYSLALCSCIKETLFSTTELLEYVLSFFQKYYPQNLEKLFALTKKETQQKNLFQVINQKNKNLLTPNKMFFIILNKIKKEKITKVNFDINLISLLL</sequence>
<dbReference type="SUPFAM" id="SSF52540">
    <property type="entry name" value="P-loop containing nucleoside triphosphate hydrolases"/>
    <property type="match status" value="1"/>
</dbReference>
<evidence type="ECO:0000256" key="3">
    <source>
        <dbReference type="PIRNR" id="PIRNR006230"/>
    </source>
</evidence>
<dbReference type="InterPro" id="IPR006073">
    <property type="entry name" value="GTP-bd"/>
</dbReference>
<reference evidence="6 7" key="1">
    <citation type="journal article" date="2015" name="BMC Microbiol.">
        <title>'Candidatus Phytoplasma phoenicium' associated with almond witches'-broom disease: from draft genome to genetic diversity among strain populations.</title>
        <authorList>
            <person name="Quaglino F."/>
            <person name="Kube M."/>
            <person name="Jawhari M."/>
            <person name="Abou-Jawdah Y."/>
            <person name="Siewert C."/>
            <person name="Choueiri E."/>
            <person name="Sobh H."/>
            <person name="Casati P."/>
            <person name="Tedeschi R."/>
            <person name="Molino Lova M."/>
            <person name="Alma A."/>
            <person name="Bianco P.A."/>
        </authorList>
    </citation>
    <scope>NUCLEOTIDE SEQUENCE [LARGE SCALE GENOMIC DNA]</scope>
    <source>
        <strain evidence="6 7">SA213</strain>
    </source>
</reference>
<evidence type="ECO:0000259" key="5">
    <source>
        <dbReference type="Pfam" id="PF01926"/>
    </source>
</evidence>
<feature type="domain" description="G" evidence="5">
    <location>
        <begin position="118"/>
        <end position="179"/>
    </location>
</feature>
<feature type="binding site" evidence="4">
    <location>
        <begin position="125"/>
        <end position="130"/>
    </location>
    <ligand>
        <name>GTP</name>
        <dbReference type="ChEBI" id="CHEBI:37565"/>
    </ligand>
</feature>
<protein>
    <recommendedName>
        <fullName evidence="3">Ribosome biogenesis GTPase A</fullName>
    </recommendedName>
</protein>
<evidence type="ECO:0000256" key="1">
    <source>
        <dbReference type="ARBA" id="ARBA00022741"/>
    </source>
</evidence>
<dbReference type="GO" id="GO:0003924">
    <property type="term" value="F:GTPase activity"/>
    <property type="evidence" value="ECO:0007669"/>
    <property type="project" value="TreeGrafter"/>
</dbReference>
<comment type="caution">
    <text evidence="6">The sequence shown here is derived from an EMBL/GenBank/DDBJ whole genome shotgun (WGS) entry which is preliminary data.</text>
</comment>
<feature type="binding site" evidence="4">
    <location>
        <position position="169"/>
    </location>
    <ligand>
        <name>GTP</name>
        <dbReference type="ChEBI" id="CHEBI:37565"/>
    </ligand>
</feature>
<dbReference type="Gene3D" id="1.10.1580.10">
    <property type="match status" value="1"/>
</dbReference>
<comment type="subcellular location">
    <subcellularLocation>
        <location evidence="3">Cytoplasm</location>
    </subcellularLocation>
</comment>
<dbReference type="GO" id="GO:0006412">
    <property type="term" value="P:translation"/>
    <property type="evidence" value="ECO:0007669"/>
    <property type="project" value="TreeGrafter"/>
</dbReference>
<evidence type="ECO:0000256" key="2">
    <source>
        <dbReference type="ARBA" id="ARBA00023134"/>
    </source>
</evidence>
<accession>A0A0L0MKD0</accession>
<dbReference type="InterPro" id="IPR016478">
    <property type="entry name" value="GTPase_MTG1"/>
</dbReference>
<comment type="similarity">
    <text evidence="3">Belongs to the TRAFAC class YlqF/YawG GTPase family. MTG1 subfamily.</text>
</comment>
<name>A0A0L0MKD0_9MOLU</name>